<accession>A0A2I0I6B3</accession>
<feature type="region of interest" description="Disordered" evidence="1">
    <location>
        <begin position="78"/>
        <end position="113"/>
    </location>
</feature>
<feature type="region of interest" description="Disordered" evidence="1">
    <location>
        <begin position="1"/>
        <end position="60"/>
    </location>
</feature>
<feature type="compositionally biased region" description="Basic and acidic residues" evidence="1">
    <location>
        <begin position="15"/>
        <end position="34"/>
    </location>
</feature>
<feature type="compositionally biased region" description="Basic residues" evidence="1">
    <location>
        <begin position="81"/>
        <end position="92"/>
    </location>
</feature>
<evidence type="ECO:0000256" key="1">
    <source>
        <dbReference type="SAM" id="MobiDB-lite"/>
    </source>
</evidence>
<keyword evidence="3" id="KW-1185">Reference proteome</keyword>
<evidence type="ECO:0000313" key="3">
    <source>
        <dbReference type="Proteomes" id="UP000233551"/>
    </source>
</evidence>
<protein>
    <submittedName>
        <fullName evidence="2">Uncharacterized protein</fullName>
    </submittedName>
</protein>
<dbReference type="EMBL" id="PGOL01003847">
    <property type="protein sequence ID" value="PKI39210.1"/>
    <property type="molecule type" value="Genomic_DNA"/>
</dbReference>
<sequence length="113" mass="11676">MATTTLVQVASDVGEADHSKLKKSKIEKGKRKEAGGGGALTVATTTPIGSWERRQDSGASTMATTTLVHVASDIGEADRSKLKKRKIEKGKRKEAGGGGVSIVATTTPIGVTK</sequence>
<organism evidence="2 3">
    <name type="scientific">Punica granatum</name>
    <name type="common">Pomegranate</name>
    <dbReference type="NCBI Taxonomy" id="22663"/>
    <lineage>
        <taxon>Eukaryota</taxon>
        <taxon>Viridiplantae</taxon>
        <taxon>Streptophyta</taxon>
        <taxon>Embryophyta</taxon>
        <taxon>Tracheophyta</taxon>
        <taxon>Spermatophyta</taxon>
        <taxon>Magnoliopsida</taxon>
        <taxon>eudicotyledons</taxon>
        <taxon>Gunneridae</taxon>
        <taxon>Pentapetalae</taxon>
        <taxon>rosids</taxon>
        <taxon>malvids</taxon>
        <taxon>Myrtales</taxon>
        <taxon>Lythraceae</taxon>
        <taxon>Punica</taxon>
    </lineage>
</organism>
<dbReference type="Proteomes" id="UP000233551">
    <property type="component" value="Unassembled WGS sequence"/>
</dbReference>
<proteinExistence type="predicted"/>
<reference evidence="2 3" key="1">
    <citation type="submission" date="2017-11" db="EMBL/GenBank/DDBJ databases">
        <title>De-novo sequencing of pomegranate (Punica granatum L.) genome.</title>
        <authorList>
            <person name="Akparov Z."/>
            <person name="Amiraslanov A."/>
            <person name="Hajiyeva S."/>
            <person name="Abbasov M."/>
            <person name="Kaur K."/>
            <person name="Hamwieh A."/>
            <person name="Solovyev V."/>
            <person name="Salamov A."/>
            <person name="Braich B."/>
            <person name="Kosarev P."/>
            <person name="Mahmoud A."/>
            <person name="Hajiyev E."/>
            <person name="Babayeva S."/>
            <person name="Izzatullayeva V."/>
            <person name="Mammadov A."/>
            <person name="Mammadov A."/>
            <person name="Sharifova S."/>
            <person name="Ojaghi J."/>
            <person name="Eynullazada K."/>
            <person name="Bayramov B."/>
            <person name="Abdulazimova A."/>
            <person name="Shahmuradov I."/>
        </authorList>
    </citation>
    <scope>NUCLEOTIDE SEQUENCE [LARGE SCALE GENOMIC DNA]</scope>
    <source>
        <strain evidence="3">cv. AG2017</strain>
        <tissue evidence="2">Leaf</tissue>
    </source>
</reference>
<gene>
    <name evidence="2" type="ORF">CRG98_040399</name>
</gene>
<feature type="compositionally biased region" description="Polar residues" evidence="1">
    <location>
        <begin position="103"/>
        <end position="113"/>
    </location>
</feature>
<name>A0A2I0I6B3_PUNGR</name>
<dbReference type="AlphaFoldDB" id="A0A2I0I6B3"/>
<evidence type="ECO:0000313" key="2">
    <source>
        <dbReference type="EMBL" id="PKI39210.1"/>
    </source>
</evidence>
<comment type="caution">
    <text evidence="2">The sequence shown here is derived from an EMBL/GenBank/DDBJ whole genome shotgun (WGS) entry which is preliminary data.</text>
</comment>